<keyword evidence="2" id="KW-1185">Reference proteome</keyword>
<dbReference type="STRING" id="47500.AF333_12255"/>
<protein>
    <submittedName>
        <fullName evidence="1">Uncharacterized protein</fullName>
    </submittedName>
</protein>
<sequence length="63" mass="7373">MANTIYMDGQWKDNGVKMARLWPELGTLFGDRSAMMIMSEDKQRAVPRDWPFLHIYITVLLRG</sequence>
<dbReference type="EMBL" id="LGUG01000004">
    <property type="protein sequence ID" value="KON96140.1"/>
    <property type="molecule type" value="Genomic_DNA"/>
</dbReference>
<organism evidence="1 2">
    <name type="scientific">Aneurinibacillus migulanus</name>
    <name type="common">Bacillus migulanus</name>
    <dbReference type="NCBI Taxonomy" id="47500"/>
    <lineage>
        <taxon>Bacteria</taxon>
        <taxon>Bacillati</taxon>
        <taxon>Bacillota</taxon>
        <taxon>Bacilli</taxon>
        <taxon>Bacillales</taxon>
        <taxon>Paenibacillaceae</taxon>
        <taxon>Aneurinibacillus group</taxon>
        <taxon>Aneurinibacillus</taxon>
    </lineage>
</organism>
<dbReference type="Proteomes" id="UP000037269">
    <property type="component" value="Unassembled WGS sequence"/>
</dbReference>
<reference evidence="1 2" key="1">
    <citation type="submission" date="2015-07" db="EMBL/GenBank/DDBJ databases">
        <title>Fjat-14205 dsm 2895.</title>
        <authorList>
            <person name="Liu B."/>
            <person name="Wang J."/>
            <person name="Zhu Y."/>
            <person name="Liu G."/>
            <person name="Chen Q."/>
            <person name="Chen Z."/>
            <person name="Lan J."/>
            <person name="Che J."/>
            <person name="Ge C."/>
            <person name="Shi H."/>
            <person name="Pan Z."/>
            <person name="Liu X."/>
        </authorList>
    </citation>
    <scope>NUCLEOTIDE SEQUENCE [LARGE SCALE GENOMIC DNA]</scope>
    <source>
        <strain evidence="1 2">DSM 2895</strain>
    </source>
</reference>
<evidence type="ECO:0000313" key="1">
    <source>
        <dbReference type="EMBL" id="KON96140.1"/>
    </source>
</evidence>
<accession>A0A0D1XCJ5</accession>
<dbReference type="AlphaFoldDB" id="A0A0D1XCJ5"/>
<dbReference type="PATRIC" id="fig|47500.8.peg.4528"/>
<evidence type="ECO:0000313" key="2">
    <source>
        <dbReference type="Proteomes" id="UP000037269"/>
    </source>
</evidence>
<gene>
    <name evidence="1" type="ORF">AF333_12255</name>
</gene>
<proteinExistence type="predicted"/>
<comment type="caution">
    <text evidence="1">The sequence shown here is derived from an EMBL/GenBank/DDBJ whole genome shotgun (WGS) entry which is preliminary data.</text>
</comment>
<name>A0A0D1XCJ5_ANEMI</name>